<reference evidence="2" key="2">
    <citation type="journal article" date="2014" name="ISME J.">
        <title>Microbial stratification in low pH oxic and suboxic macroscopic growths along an acid mine drainage.</title>
        <authorList>
            <person name="Mendez-Garcia C."/>
            <person name="Mesa V."/>
            <person name="Sprenger R.R."/>
            <person name="Richter M."/>
            <person name="Diez M.S."/>
            <person name="Solano J."/>
            <person name="Bargiela R."/>
            <person name="Golyshina O.V."/>
            <person name="Manteca A."/>
            <person name="Ramos J.L."/>
            <person name="Gallego J.R."/>
            <person name="Llorente I."/>
            <person name="Martins Dos Santos V.A."/>
            <person name="Jensen O.N."/>
            <person name="Pelaez A.I."/>
            <person name="Sanchez J."/>
            <person name="Ferrer M."/>
        </authorList>
    </citation>
    <scope>NUCLEOTIDE SEQUENCE</scope>
</reference>
<feature type="non-terminal residue" evidence="2">
    <location>
        <position position="1"/>
    </location>
</feature>
<sequence>GYNYQKQVTELAILITPEIRKTPTIATLTTEELMNPDSPVYKSSLPGSSPLPVPDVPSVPGYKQEDF</sequence>
<evidence type="ECO:0000256" key="1">
    <source>
        <dbReference type="SAM" id="MobiDB-lite"/>
    </source>
</evidence>
<dbReference type="EMBL" id="AUZX01010475">
    <property type="protein sequence ID" value="EQD47593.1"/>
    <property type="molecule type" value="Genomic_DNA"/>
</dbReference>
<comment type="caution">
    <text evidence="2">The sequence shown here is derived from an EMBL/GenBank/DDBJ whole genome shotgun (WGS) entry which is preliminary data.</text>
</comment>
<feature type="region of interest" description="Disordered" evidence="1">
    <location>
        <begin position="35"/>
        <end position="67"/>
    </location>
</feature>
<protein>
    <submittedName>
        <fullName evidence="2">Uncharacterized protein</fullName>
    </submittedName>
</protein>
<name>T0ZSH3_9ZZZZ</name>
<accession>T0ZSH3</accession>
<dbReference type="AlphaFoldDB" id="T0ZSH3"/>
<evidence type="ECO:0000313" key="2">
    <source>
        <dbReference type="EMBL" id="EQD47593.1"/>
    </source>
</evidence>
<reference evidence="2" key="1">
    <citation type="submission" date="2013-08" db="EMBL/GenBank/DDBJ databases">
        <authorList>
            <person name="Mendez C."/>
            <person name="Richter M."/>
            <person name="Ferrer M."/>
            <person name="Sanchez J."/>
        </authorList>
    </citation>
    <scope>NUCLEOTIDE SEQUENCE</scope>
</reference>
<proteinExistence type="predicted"/>
<gene>
    <name evidence="2" type="ORF">B1A_14277</name>
</gene>
<organism evidence="2">
    <name type="scientific">mine drainage metagenome</name>
    <dbReference type="NCBI Taxonomy" id="410659"/>
    <lineage>
        <taxon>unclassified sequences</taxon>
        <taxon>metagenomes</taxon>
        <taxon>ecological metagenomes</taxon>
    </lineage>
</organism>